<evidence type="ECO:0000313" key="1">
    <source>
        <dbReference type="EnsemblMetazoa" id="ACUA016824-PA"/>
    </source>
</evidence>
<proteinExistence type="predicted"/>
<organism evidence="1 2">
    <name type="scientific">Anopheles culicifacies</name>
    <dbReference type="NCBI Taxonomy" id="139723"/>
    <lineage>
        <taxon>Eukaryota</taxon>
        <taxon>Metazoa</taxon>
        <taxon>Ecdysozoa</taxon>
        <taxon>Arthropoda</taxon>
        <taxon>Hexapoda</taxon>
        <taxon>Insecta</taxon>
        <taxon>Pterygota</taxon>
        <taxon>Neoptera</taxon>
        <taxon>Endopterygota</taxon>
        <taxon>Diptera</taxon>
        <taxon>Nematocera</taxon>
        <taxon>Culicoidea</taxon>
        <taxon>Culicidae</taxon>
        <taxon>Anophelinae</taxon>
        <taxon>Anopheles</taxon>
        <taxon>culicifacies species complex</taxon>
    </lineage>
</organism>
<evidence type="ECO:0000313" key="2">
    <source>
        <dbReference type="Proteomes" id="UP000075883"/>
    </source>
</evidence>
<reference evidence="2" key="1">
    <citation type="submission" date="2013-09" db="EMBL/GenBank/DDBJ databases">
        <title>The Genome Sequence of Anopheles culicifacies species A.</title>
        <authorList>
            <consortium name="The Broad Institute Genomics Platform"/>
            <person name="Neafsey D.E."/>
            <person name="Besansky N."/>
            <person name="Howell P."/>
            <person name="Walton C."/>
            <person name="Young S.K."/>
            <person name="Zeng Q."/>
            <person name="Gargeya S."/>
            <person name="Fitzgerald M."/>
            <person name="Haas B."/>
            <person name="Abouelleil A."/>
            <person name="Allen A.W."/>
            <person name="Alvarado L."/>
            <person name="Arachchi H.M."/>
            <person name="Berlin A.M."/>
            <person name="Chapman S.B."/>
            <person name="Gainer-Dewar J."/>
            <person name="Goldberg J."/>
            <person name="Griggs A."/>
            <person name="Gujja S."/>
            <person name="Hansen M."/>
            <person name="Howarth C."/>
            <person name="Imamovic A."/>
            <person name="Ireland A."/>
            <person name="Larimer J."/>
            <person name="McCowan C."/>
            <person name="Murphy C."/>
            <person name="Pearson M."/>
            <person name="Poon T.W."/>
            <person name="Priest M."/>
            <person name="Roberts A."/>
            <person name="Saif S."/>
            <person name="Shea T."/>
            <person name="Sisk P."/>
            <person name="Sykes S."/>
            <person name="Wortman J."/>
            <person name="Nusbaum C."/>
            <person name="Birren B."/>
        </authorList>
    </citation>
    <scope>NUCLEOTIDE SEQUENCE [LARGE SCALE GENOMIC DNA]</scope>
    <source>
        <strain evidence="2">A-37</strain>
    </source>
</reference>
<dbReference type="EnsemblMetazoa" id="ACUA016824-RA">
    <property type="protein sequence ID" value="ACUA016824-PA"/>
    <property type="gene ID" value="ACUA016824"/>
</dbReference>
<dbReference type="VEuPathDB" id="VectorBase:ACUA016824"/>
<dbReference type="Proteomes" id="UP000075883">
    <property type="component" value="Unassembled WGS sequence"/>
</dbReference>
<accession>A0A182MF70</accession>
<sequence length="146" mass="16465">MLSFVPCQVRVPLVFRLAEVRQDVLITPARIAQRPPQVEIALIAANVQHRVEYRRSAEDLASCPATPVILHRLTCRLLWLGSVANRQVASTRLSHHIGLEAEQRLSRNQSITRSISSLGCEKASPIPRSIRRRSSRVIRFLTLVSE</sequence>
<reference evidence="1" key="2">
    <citation type="submission" date="2020-05" db="UniProtKB">
        <authorList>
            <consortium name="EnsemblMetazoa"/>
        </authorList>
    </citation>
    <scope>IDENTIFICATION</scope>
    <source>
        <strain evidence="1">A-37</strain>
    </source>
</reference>
<dbReference type="AlphaFoldDB" id="A0A182MF70"/>
<name>A0A182MF70_9DIPT</name>
<dbReference type="EMBL" id="AXCM01003805">
    <property type="status" value="NOT_ANNOTATED_CDS"/>
    <property type="molecule type" value="Genomic_DNA"/>
</dbReference>
<protein>
    <submittedName>
        <fullName evidence="1">Uncharacterized protein</fullName>
    </submittedName>
</protein>
<keyword evidence="2" id="KW-1185">Reference proteome</keyword>